<name>A0A6I3T4Q9_9BURK</name>
<dbReference type="Proteomes" id="UP000430634">
    <property type="component" value="Unassembled WGS sequence"/>
</dbReference>
<gene>
    <name evidence="1" type="ORF">GCM10011572_38730</name>
    <name evidence="2" type="ORF">GM672_27340</name>
</gene>
<evidence type="ECO:0008006" key="5">
    <source>
        <dbReference type="Google" id="ProtNLM"/>
    </source>
</evidence>
<dbReference type="Proteomes" id="UP000622638">
    <property type="component" value="Unassembled WGS sequence"/>
</dbReference>
<dbReference type="EMBL" id="WNKZ01000182">
    <property type="protein sequence ID" value="MTV56434.1"/>
    <property type="molecule type" value="Genomic_DNA"/>
</dbReference>
<evidence type="ECO:0000313" key="1">
    <source>
        <dbReference type="EMBL" id="GGC13583.1"/>
    </source>
</evidence>
<dbReference type="RefSeq" id="WP_155473645.1">
    <property type="nucleotide sequence ID" value="NZ_BMKG01000017.1"/>
</dbReference>
<sequence length="450" mass="47677">MSQNPIPSTIAPLVRRHAEDAAFYWSQHDGSAHSPRLRLASLERFSHLLTAHLEGLDVAGRAAWDPAAGALKRWSKPAEAFVAAHVAFSRDGDDLRVALWQLVEARPAQLLRGAISALAWLPRSRAAALITALTVAGTGPVRQVTALRALALMNLDARSLLAQPIEAFVRAPDPHVRAAAWRLAATLPAEDFLQLMPARALDDGCAAVRAEAAIACGRHRAARPREAPADLPARTLLQAVIAQAATCDGATGWDRMQAQRRLLRWLHWLAVLLPTGHEAIPALLGSLPARAGLSFIASHGDPAWLPVVTEAMADADTARHAGWVWHTLTGIDIEAAGLALQETPDEGAPVAVTEARLDADQGLPLPDPVAVLGATPVTLAHGTRYLLGQPISTAHALAVCEHGAQAQRAIALRHLSLALPRLALTPRGPVPAQRKVLLHLQALADGGVAA</sequence>
<protein>
    <recommendedName>
        <fullName evidence="5">TIGR02270 family protein</fullName>
    </recommendedName>
</protein>
<proteinExistence type="predicted"/>
<organism evidence="2 3">
    <name type="scientific">Pseudoduganella buxea</name>
    <dbReference type="NCBI Taxonomy" id="1949069"/>
    <lineage>
        <taxon>Bacteria</taxon>
        <taxon>Pseudomonadati</taxon>
        <taxon>Pseudomonadota</taxon>
        <taxon>Betaproteobacteria</taxon>
        <taxon>Burkholderiales</taxon>
        <taxon>Oxalobacteraceae</taxon>
        <taxon>Telluria group</taxon>
        <taxon>Pseudoduganella</taxon>
    </lineage>
</organism>
<accession>A0A6I3T4Q9</accession>
<reference evidence="1" key="4">
    <citation type="submission" date="2024-05" db="EMBL/GenBank/DDBJ databases">
        <authorList>
            <person name="Sun Q."/>
            <person name="Zhou Y."/>
        </authorList>
    </citation>
    <scope>NUCLEOTIDE SEQUENCE</scope>
    <source>
        <strain evidence="1">CGMCC 1.15931</strain>
    </source>
</reference>
<reference evidence="2 3" key="3">
    <citation type="submission" date="2019-11" db="EMBL/GenBank/DDBJ databases">
        <title>Type strains purchased from KCTC, JCM and DSMZ.</title>
        <authorList>
            <person name="Lu H."/>
        </authorList>
    </citation>
    <scope>NUCLEOTIDE SEQUENCE [LARGE SCALE GENOMIC DNA]</scope>
    <source>
        <strain evidence="2 3">KCTC 52429</strain>
    </source>
</reference>
<keyword evidence="4" id="KW-1185">Reference proteome</keyword>
<reference evidence="1" key="1">
    <citation type="journal article" date="2014" name="Int. J. Syst. Evol. Microbiol.">
        <title>Complete genome of a new Firmicutes species belonging to the dominant human colonic microbiota ('Ruminococcus bicirculans') reveals two chromosomes and a selective capacity to utilize plant glucans.</title>
        <authorList>
            <consortium name="NISC Comparative Sequencing Program"/>
            <person name="Wegmann U."/>
            <person name="Louis P."/>
            <person name="Goesmann A."/>
            <person name="Henrissat B."/>
            <person name="Duncan S.H."/>
            <person name="Flint H.J."/>
        </authorList>
    </citation>
    <scope>NUCLEOTIDE SEQUENCE</scope>
    <source>
        <strain evidence="1">CGMCC 1.15931</strain>
    </source>
</reference>
<dbReference type="AlphaFoldDB" id="A0A6I3T4Q9"/>
<evidence type="ECO:0000313" key="2">
    <source>
        <dbReference type="EMBL" id="MTV56434.1"/>
    </source>
</evidence>
<dbReference type="EMBL" id="BMKG01000017">
    <property type="protein sequence ID" value="GGC13583.1"/>
    <property type="molecule type" value="Genomic_DNA"/>
</dbReference>
<evidence type="ECO:0000313" key="3">
    <source>
        <dbReference type="Proteomes" id="UP000430634"/>
    </source>
</evidence>
<dbReference type="OrthoDB" id="8089803at2"/>
<evidence type="ECO:0000313" key="4">
    <source>
        <dbReference type="Proteomes" id="UP000622638"/>
    </source>
</evidence>
<comment type="caution">
    <text evidence="2">The sequence shown here is derived from an EMBL/GenBank/DDBJ whole genome shotgun (WGS) entry which is preliminary data.</text>
</comment>
<reference evidence="4" key="2">
    <citation type="journal article" date="2019" name="Int. J. Syst. Evol. Microbiol.">
        <title>The Global Catalogue of Microorganisms (GCM) 10K type strain sequencing project: providing services to taxonomists for standard genome sequencing and annotation.</title>
        <authorList>
            <consortium name="The Broad Institute Genomics Platform"/>
            <consortium name="The Broad Institute Genome Sequencing Center for Infectious Disease"/>
            <person name="Wu L."/>
            <person name="Ma J."/>
        </authorList>
    </citation>
    <scope>NUCLEOTIDE SEQUENCE [LARGE SCALE GENOMIC DNA]</scope>
    <source>
        <strain evidence="4">CGMCC 1.15931</strain>
    </source>
</reference>